<name>A0AAN5ANC3_9BACT</name>
<evidence type="ECO:0000313" key="3">
    <source>
        <dbReference type="Proteomes" id="UP001310022"/>
    </source>
</evidence>
<sequence length="123" mass="14437">MLAIGPNDRLYLFHEPTDMRKGFDGLSGLVRNHLKENPLDGNIYIFINKSRDRIKLLRFEGDGFAIYYKRLESGRIELPPRVNEEKKVKIDHATIMMMLQGIGLMQCKKYKRFSFSSVHKRSF</sequence>
<dbReference type="EMBL" id="BQKE01000013">
    <property type="protein sequence ID" value="GJM65084.1"/>
    <property type="molecule type" value="Genomic_DNA"/>
</dbReference>
<evidence type="ECO:0000313" key="2">
    <source>
        <dbReference type="EMBL" id="GJM65084.1"/>
    </source>
</evidence>
<dbReference type="Proteomes" id="UP001310022">
    <property type="component" value="Unassembled WGS sequence"/>
</dbReference>
<comment type="caution">
    <text evidence="1">The sequence shown here is derived from an EMBL/GenBank/DDBJ whole genome shotgun (WGS) entry which is preliminary data.</text>
</comment>
<accession>A0AAN5ANC3</accession>
<gene>
    <name evidence="1" type="ORF">PEDI_52140</name>
    <name evidence="2" type="ORF">PEDI_56360</name>
</gene>
<reference evidence="1 3" key="1">
    <citation type="submission" date="2021-12" db="EMBL/GenBank/DDBJ databases">
        <title>Genome sequencing of bacteria with rrn-lacking chromosome and rrn-plasmid.</title>
        <authorList>
            <person name="Anda M."/>
            <person name="Iwasaki W."/>
        </authorList>
    </citation>
    <scope>NUCLEOTIDE SEQUENCE [LARGE SCALE GENOMIC DNA]</scope>
    <source>
        <strain evidence="1 3">NBRC 15940</strain>
    </source>
</reference>
<organism evidence="1 3">
    <name type="scientific">Persicobacter diffluens</name>
    <dbReference type="NCBI Taxonomy" id="981"/>
    <lineage>
        <taxon>Bacteria</taxon>
        <taxon>Pseudomonadati</taxon>
        <taxon>Bacteroidota</taxon>
        <taxon>Cytophagia</taxon>
        <taxon>Cytophagales</taxon>
        <taxon>Persicobacteraceae</taxon>
        <taxon>Persicobacter</taxon>
    </lineage>
</organism>
<dbReference type="RefSeq" id="WP_338239727.1">
    <property type="nucleotide sequence ID" value="NZ_BQKE01000006.1"/>
</dbReference>
<protein>
    <submittedName>
        <fullName evidence="1">Transposase</fullName>
    </submittedName>
</protein>
<dbReference type="InterPro" id="IPR008878">
    <property type="entry name" value="Transposase_IS66_Orf2"/>
</dbReference>
<dbReference type="NCBIfam" id="NF033819">
    <property type="entry name" value="IS66_TnpB"/>
    <property type="match status" value="1"/>
</dbReference>
<dbReference type="AlphaFoldDB" id="A0AAN5ANC3"/>
<proteinExistence type="predicted"/>
<dbReference type="PANTHER" id="PTHR36455:SF1">
    <property type="entry name" value="BLR8292 PROTEIN"/>
    <property type="match status" value="1"/>
</dbReference>
<evidence type="ECO:0000313" key="1">
    <source>
        <dbReference type="EMBL" id="GJM64662.1"/>
    </source>
</evidence>
<dbReference type="PANTHER" id="PTHR36455">
    <property type="match status" value="1"/>
</dbReference>
<keyword evidence="3" id="KW-1185">Reference proteome</keyword>
<dbReference type="EMBL" id="BQKE01000006">
    <property type="protein sequence ID" value="GJM64662.1"/>
    <property type="molecule type" value="Genomic_DNA"/>
</dbReference>
<dbReference type="Pfam" id="PF05717">
    <property type="entry name" value="TnpB_IS66"/>
    <property type="match status" value="1"/>
</dbReference>